<dbReference type="EC" id="4.1.1.17" evidence="10"/>
<name>A0AAD5RU79_9PEZI</name>
<dbReference type="InterPro" id="IPR022644">
    <property type="entry name" value="De-COase2_N"/>
</dbReference>
<feature type="domain" description="Orn/DAP/Arg decarboxylase 2 N-terminal" evidence="16">
    <location>
        <begin position="75"/>
        <end position="303"/>
    </location>
</feature>
<dbReference type="Proteomes" id="UP001201980">
    <property type="component" value="Unassembled WGS sequence"/>
</dbReference>
<evidence type="ECO:0000256" key="11">
    <source>
        <dbReference type="ARBA" id="ARBA00037173"/>
    </source>
</evidence>
<comment type="cofactor">
    <cofactor evidence="1 15">
        <name>pyridoxal 5'-phosphate</name>
        <dbReference type="ChEBI" id="CHEBI:597326"/>
    </cofactor>
</comment>
<keyword evidence="5" id="KW-0210">Decarboxylase</keyword>
<evidence type="ECO:0000256" key="10">
    <source>
        <dbReference type="ARBA" id="ARBA00034138"/>
    </source>
</evidence>
<accession>A0AAD5RU79</accession>
<dbReference type="InterPro" id="IPR009006">
    <property type="entry name" value="Ala_racemase/Decarboxylase_C"/>
</dbReference>
<feature type="modified residue" description="N6-(pyridoxal phosphate)lysine" evidence="15">
    <location>
        <position position="99"/>
    </location>
</feature>
<evidence type="ECO:0000256" key="6">
    <source>
        <dbReference type="ARBA" id="ARBA00022898"/>
    </source>
</evidence>
<dbReference type="PROSITE" id="PS00878">
    <property type="entry name" value="ODR_DC_2_1"/>
    <property type="match status" value="1"/>
</dbReference>
<dbReference type="InterPro" id="IPR002433">
    <property type="entry name" value="Orn_de-COase"/>
</dbReference>
<comment type="similarity">
    <text evidence="3">Belongs to the Orn/Lys/Arg decarboxylase class-II family.</text>
</comment>
<dbReference type="PANTHER" id="PTHR11482">
    <property type="entry name" value="ARGININE/DIAMINOPIMELATE/ORNITHINE DECARBOXYLASE"/>
    <property type="match status" value="1"/>
</dbReference>
<dbReference type="Pfam" id="PF02784">
    <property type="entry name" value="Orn_Arg_deC_N"/>
    <property type="match status" value="1"/>
</dbReference>
<keyword evidence="7" id="KW-0620">Polyamine biosynthesis</keyword>
<evidence type="ECO:0000256" key="4">
    <source>
        <dbReference type="ARBA" id="ARBA00022490"/>
    </source>
</evidence>
<evidence type="ECO:0000256" key="3">
    <source>
        <dbReference type="ARBA" id="ARBA00008872"/>
    </source>
</evidence>
<dbReference type="Gene3D" id="2.40.37.10">
    <property type="entry name" value="Lyase, Ornithine Decarboxylase, Chain A, domain 1"/>
    <property type="match status" value="1"/>
</dbReference>
<dbReference type="GO" id="GO:0033387">
    <property type="term" value="P:putrescine biosynthetic process from arginine, via ornithine"/>
    <property type="evidence" value="ECO:0007669"/>
    <property type="project" value="TreeGrafter"/>
</dbReference>
<keyword evidence="8" id="KW-0456">Lyase</keyword>
<dbReference type="AlphaFoldDB" id="A0AAD5RU79"/>
<evidence type="ECO:0000313" key="18">
    <source>
        <dbReference type="Proteomes" id="UP001201980"/>
    </source>
</evidence>
<evidence type="ECO:0000256" key="8">
    <source>
        <dbReference type="ARBA" id="ARBA00023239"/>
    </source>
</evidence>
<dbReference type="SUPFAM" id="SSF50621">
    <property type="entry name" value="Alanine racemase C-terminal domain-like"/>
    <property type="match status" value="1"/>
</dbReference>
<dbReference type="FunFam" id="2.40.37.10:FF:000010">
    <property type="entry name" value="Ornithine decarboxylase"/>
    <property type="match status" value="1"/>
</dbReference>
<comment type="function">
    <text evidence="11">Catalyzes the first and rate-limiting step of polyamine biosynthesis that converts ornithine into putrescine, which is the precursor for the polyamines, spermidine and spermine. Polyamines are essential for cell proliferation and are implicated in cellular processes, ranging from DNA replication to apoptosis.</text>
</comment>
<comment type="caution">
    <text evidence="17">The sequence shown here is derived from an EMBL/GenBank/DDBJ whole genome shotgun (WGS) entry which is preliminary data.</text>
</comment>
<keyword evidence="6 15" id="KW-0663">Pyridoxal phosphate</keyword>
<dbReference type="PRINTS" id="PR01182">
    <property type="entry name" value="ORNDCRBXLASE"/>
</dbReference>
<sequence length="454" mass="50825">MVMATAAVDSFAPVSLFSNINNVLLKKRGFFDHQNNGSRVNPKQLIGDAIRHRIETIDPEYCEPGEEDAFFVADLGEVYRQHLRWKLNLPRVKPFYAVKANPDPKVLELLAAMGTGFDCASKNEIDLMRGMGVDPQRIIYAQPCKTMSYIRHARQQGVKQMTFDNDDELRKIARLYPDAELFLRIMTDDSASLCRLSLKFGAPLDTCASLIQTARELGLNLVGVSFHVGSGASDPMAFLKSVQDAHYVFKLAENYGYDMKTLDVGGGFCGESFEPMAKVLREALDEYFPTTDIIAEPGRYYVSSAFTIACNIIARRTVEPSPSTTIDDERSYMLYINDGAYGNFSSIIFDHQHPVAKILTVGDRFIYGTTQADESVPGSPDAVDYSIWGPSCDGLDRVMERQKFDAILETGDWLYFEDMGAYTRCSATKFNGFRDDHDVLYVCSEPGARAMLRI</sequence>
<evidence type="ECO:0000259" key="16">
    <source>
        <dbReference type="Pfam" id="PF02784"/>
    </source>
</evidence>
<comment type="subcellular location">
    <subcellularLocation>
        <location evidence="2">Cytoplasm</location>
    </subcellularLocation>
</comment>
<reference evidence="17" key="1">
    <citation type="submission" date="2022-07" db="EMBL/GenBank/DDBJ databases">
        <title>Draft genome sequence of Zalerion maritima ATCC 34329, a (micro)plastics degrading marine fungus.</title>
        <authorList>
            <person name="Paco A."/>
            <person name="Goncalves M.F.M."/>
            <person name="Rocha-Santos T.A.P."/>
            <person name="Alves A."/>
        </authorList>
    </citation>
    <scope>NUCLEOTIDE SEQUENCE</scope>
    <source>
        <strain evidence="17">ATCC 34329</strain>
    </source>
</reference>
<dbReference type="GO" id="GO:0005737">
    <property type="term" value="C:cytoplasm"/>
    <property type="evidence" value="ECO:0007669"/>
    <property type="project" value="UniProtKB-SubCell"/>
</dbReference>
<evidence type="ECO:0000256" key="12">
    <source>
        <dbReference type="ARBA" id="ARBA00039485"/>
    </source>
</evidence>
<comment type="catalytic activity">
    <reaction evidence="14">
        <text>L-ornithine + H(+) = putrescine + CO2</text>
        <dbReference type="Rhea" id="RHEA:22964"/>
        <dbReference type="ChEBI" id="CHEBI:15378"/>
        <dbReference type="ChEBI" id="CHEBI:16526"/>
        <dbReference type="ChEBI" id="CHEBI:46911"/>
        <dbReference type="ChEBI" id="CHEBI:326268"/>
        <dbReference type="EC" id="4.1.1.17"/>
    </reaction>
</comment>
<dbReference type="InterPro" id="IPR022653">
    <property type="entry name" value="De-COase2_pyr-phos_BS"/>
</dbReference>
<gene>
    <name evidence="17" type="ORF">MKZ38_008372</name>
</gene>
<dbReference type="PANTHER" id="PTHR11482:SF6">
    <property type="entry name" value="ORNITHINE DECARBOXYLASE 1-RELATED"/>
    <property type="match status" value="1"/>
</dbReference>
<dbReference type="InterPro" id="IPR000183">
    <property type="entry name" value="Orn/DAP/Arg_de-COase"/>
</dbReference>
<dbReference type="SUPFAM" id="SSF51419">
    <property type="entry name" value="PLP-binding barrel"/>
    <property type="match status" value="1"/>
</dbReference>
<keyword evidence="18" id="KW-1185">Reference proteome</keyword>
<dbReference type="EMBL" id="JAKWBI020000057">
    <property type="protein sequence ID" value="KAJ2904313.1"/>
    <property type="molecule type" value="Genomic_DNA"/>
</dbReference>
<evidence type="ECO:0000256" key="7">
    <source>
        <dbReference type="ARBA" id="ARBA00023115"/>
    </source>
</evidence>
<evidence type="ECO:0000256" key="14">
    <source>
        <dbReference type="ARBA" id="ARBA00049127"/>
    </source>
</evidence>
<proteinExistence type="inferred from homology"/>
<evidence type="ECO:0000256" key="5">
    <source>
        <dbReference type="ARBA" id="ARBA00022793"/>
    </source>
</evidence>
<dbReference type="CDD" id="cd00622">
    <property type="entry name" value="PLPDE_III_ODC"/>
    <property type="match status" value="1"/>
</dbReference>
<evidence type="ECO:0000256" key="1">
    <source>
        <dbReference type="ARBA" id="ARBA00001933"/>
    </source>
</evidence>
<dbReference type="PRINTS" id="PR01179">
    <property type="entry name" value="ODADCRBXLASE"/>
</dbReference>
<evidence type="ECO:0000313" key="17">
    <source>
        <dbReference type="EMBL" id="KAJ2904313.1"/>
    </source>
</evidence>
<evidence type="ECO:0000256" key="13">
    <source>
        <dbReference type="ARBA" id="ARBA00046672"/>
    </source>
</evidence>
<dbReference type="Gene3D" id="3.20.20.10">
    <property type="entry name" value="Alanine racemase"/>
    <property type="match status" value="1"/>
</dbReference>
<keyword evidence="4" id="KW-0963">Cytoplasm</keyword>
<dbReference type="InterPro" id="IPR029066">
    <property type="entry name" value="PLP-binding_barrel"/>
</dbReference>
<comment type="subunit">
    <text evidence="13">Homodimer. Only the dimer is catalytically active, as the active sites are constructed of residues from both monomers.</text>
</comment>
<evidence type="ECO:0000256" key="2">
    <source>
        <dbReference type="ARBA" id="ARBA00004496"/>
    </source>
</evidence>
<feature type="active site" description="Proton donor" evidence="15">
    <location>
        <position position="392"/>
    </location>
</feature>
<dbReference type="GO" id="GO:0004586">
    <property type="term" value="F:ornithine decarboxylase activity"/>
    <property type="evidence" value="ECO:0007669"/>
    <property type="project" value="UniProtKB-EC"/>
</dbReference>
<organism evidence="17 18">
    <name type="scientific">Zalerion maritima</name>
    <dbReference type="NCBI Taxonomy" id="339359"/>
    <lineage>
        <taxon>Eukaryota</taxon>
        <taxon>Fungi</taxon>
        <taxon>Dikarya</taxon>
        <taxon>Ascomycota</taxon>
        <taxon>Pezizomycotina</taxon>
        <taxon>Sordariomycetes</taxon>
        <taxon>Lulworthiomycetidae</taxon>
        <taxon>Lulworthiales</taxon>
        <taxon>Lulworthiaceae</taxon>
        <taxon>Zalerion</taxon>
    </lineage>
</organism>
<protein>
    <recommendedName>
        <fullName evidence="12">Ornithine decarboxylase</fullName>
        <ecNumber evidence="10">4.1.1.17</ecNumber>
    </recommendedName>
</protein>
<evidence type="ECO:0000256" key="15">
    <source>
        <dbReference type="PIRSR" id="PIRSR600183-50"/>
    </source>
</evidence>
<dbReference type="FunFam" id="3.20.20.10:FF:000005">
    <property type="entry name" value="Ornithine decarboxylase"/>
    <property type="match status" value="1"/>
</dbReference>
<evidence type="ECO:0000256" key="9">
    <source>
        <dbReference type="ARBA" id="ARBA00034115"/>
    </source>
</evidence>
<comment type="pathway">
    <text evidence="9">Amine and polyamine biosynthesis; putrescine biosynthesis via L-ornithine pathway; putrescine from L-ornithine: step 1/1.</text>
</comment>